<evidence type="ECO:0000256" key="6">
    <source>
        <dbReference type="ARBA" id="ARBA00022982"/>
    </source>
</evidence>
<evidence type="ECO:0000256" key="9">
    <source>
        <dbReference type="SAM" id="SignalP"/>
    </source>
</evidence>
<keyword evidence="6" id="KW-0249">Electron transport</keyword>
<dbReference type="PANTHER" id="PTHR35008">
    <property type="entry name" value="BLL4482 PROTEIN-RELATED"/>
    <property type="match status" value="1"/>
</dbReference>
<gene>
    <name evidence="11" type="ORF">FMA36_07220</name>
</gene>
<keyword evidence="9" id="KW-0732">Signal</keyword>
<protein>
    <submittedName>
        <fullName evidence="11">Cytochrome c</fullName>
    </submittedName>
</protein>
<evidence type="ECO:0000259" key="10">
    <source>
        <dbReference type="PROSITE" id="PS51007"/>
    </source>
</evidence>
<accession>A0A857FM15</accession>
<dbReference type="Pfam" id="PF13442">
    <property type="entry name" value="Cytochrome_CBB3"/>
    <property type="match status" value="1"/>
</dbReference>
<comment type="cofactor">
    <cofactor evidence="1">
        <name>heme c</name>
        <dbReference type="ChEBI" id="CHEBI:61717"/>
    </cofactor>
</comment>
<feature type="signal peptide" evidence="9">
    <location>
        <begin position="1"/>
        <end position="23"/>
    </location>
</feature>
<reference evidence="11 12" key="1">
    <citation type="journal article" date="2020" name="Carbohydr. Polym.">
        <title>Characterization and optimization of production of bacterial cellulose from strain CGMCC 17276 based on whole-genome analysis.</title>
        <authorList>
            <person name="Lu T."/>
            <person name="Gao H."/>
            <person name="Liao B."/>
            <person name="Wu J."/>
            <person name="Zhang W."/>
            <person name="Huang J."/>
            <person name="Liu M."/>
            <person name="Huang J."/>
            <person name="Chang Z."/>
            <person name="Jin M."/>
            <person name="Yi Z."/>
            <person name="Jiang D."/>
        </authorList>
    </citation>
    <scope>NUCLEOTIDE SEQUENCE [LARGE SCALE GENOMIC DNA]</scope>
    <source>
        <strain evidence="11 12">CGMCC 17276</strain>
    </source>
</reference>
<dbReference type="GO" id="GO:0005506">
    <property type="term" value="F:iron ion binding"/>
    <property type="evidence" value="ECO:0007669"/>
    <property type="project" value="InterPro"/>
</dbReference>
<keyword evidence="3 8" id="KW-0349">Heme</keyword>
<dbReference type="GO" id="GO:0009055">
    <property type="term" value="F:electron transfer activity"/>
    <property type="evidence" value="ECO:0007669"/>
    <property type="project" value="InterPro"/>
</dbReference>
<dbReference type="PANTHER" id="PTHR35008:SF9">
    <property type="entry name" value="CYTOCHROME C DOMAIN-CONTAINING PROTEIN"/>
    <property type="match status" value="1"/>
</dbReference>
<dbReference type="PROSITE" id="PS51007">
    <property type="entry name" value="CYTC"/>
    <property type="match status" value="1"/>
</dbReference>
<evidence type="ECO:0000313" key="12">
    <source>
        <dbReference type="Proteomes" id="UP000464674"/>
    </source>
</evidence>
<evidence type="ECO:0000256" key="7">
    <source>
        <dbReference type="ARBA" id="ARBA00023004"/>
    </source>
</evidence>
<evidence type="ECO:0000256" key="8">
    <source>
        <dbReference type="PROSITE-ProRule" id="PRU00433"/>
    </source>
</evidence>
<dbReference type="Proteomes" id="UP000464674">
    <property type="component" value="Chromosome"/>
</dbReference>
<dbReference type="InterPro" id="IPR036909">
    <property type="entry name" value="Cyt_c-like_dom_sf"/>
</dbReference>
<keyword evidence="4" id="KW-0679">Respiratory chain</keyword>
<organism evidence="11 12">
    <name type="scientific">Komagataeibacter xylinus</name>
    <name type="common">Gluconacetobacter xylinus</name>
    <dbReference type="NCBI Taxonomy" id="28448"/>
    <lineage>
        <taxon>Bacteria</taxon>
        <taxon>Pseudomonadati</taxon>
        <taxon>Pseudomonadota</taxon>
        <taxon>Alphaproteobacteria</taxon>
        <taxon>Acetobacterales</taxon>
        <taxon>Acetobacteraceae</taxon>
        <taxon>Komagataeibacter</taxon>
    </lineage>
</organism>
<evidence type="ECO:0000256" key="1">
    <source>
        <dbReference type="ARBA" id="ARBA00001926"/>
    </source>
</evidence>
<keyword evidence="2" id="KW-0813">Transport</keyword>
<dbReference type="Gene3D" id="1.10.760.10">
    <property type="entry name" value="Cytochrome c-like domain"/>
    <property type="match status" value="1"/>
</dbReference>
<dbReference type="RefSeq" id="WP_159261775.1">
    <property type="nucleotide sequence ID" value="NZ_CP041348.1"/>
</dbReference>
<dbReference type="PRINTS" id="PR00605">
    <property type="entry name" value="CYTCHROMECIC"/>
</dbReference>
<evidence type="ECO:0000313" key="11">
    <source>
        <dbReference type="EMBL" id="QHC35313.1"/>
    </source>
</evidence>
<dbReference type="OrthoDB" id="5523448at2"/>
<name>A0A857FM15_KOMXY</name>
<dbReference type="InterPro" id="IPR009056">
    <property type="entry name" value="Cyt_c-like_dom"/>
</dbReference>
<keyword evidence="7 8" id="KW-0408">Iron</keyword>
<dbReference type="EMBL" id="CP041348">
    <property type="protein sequence ID" value="QHC35313.1"/>
    <property type="molecule type" value="Genomic_DNA"/>
</dbReference>
<evidence type="ECO:0000256" key="5">
    <source>
        <dbReference type="ARBA" id="ARBA00022723"/>
    </source>
</evidence>
<dbReference type="AlphaFoldDB" id="A0A857FM15"/>
<dbReference type="SUPFAM" id="SSF46626">
    <property type="entry name" value="Cytochrome c"/>
    <property type="match status" value="1"/>
</dbReference>
<proteinExistence type="predicted"/>
<evidence type="ECO:0000256" key="4">
    <source>
        <dbReference type="ARBA" id="ARBA00022660"/>
    </source>
</evidence>
<evidence type="ECO:0000256" key="3">
    <source>
        <dbReference type="ARBA" id="ARBA00022617"/>
    </source>
</evidence>
<feature type="domain" description="Cytochrome c" evidence="10">
    <location>
        <begin position="34"/>
        <end position="113"/>
    </location>
</feature>
<dbReference type="InterPro" id="IPR051459">
    <property type="entry name" value="Cytochrome_c-type_DH"/>
</dbReference>
<dbReference type="GO" id="GO:0020037">
    <property type="term" value="F:heme binding"/>
    <property type="evidence" value="ECO:0007669"/>
    <property type="project" value="InterPro"/>
</dbReference>
<keyword evidence="5 8" id="KW-0479">Metal-binding</keyword>
<dbReference type="InterPro" id="IPR008168">
    <property type="entry name" value="Cyt_C_IC"/>
</dbReference>
<feature type="chain" id="PRO_5032830662" evidence="9">
    <location>
        <begin position="24"/>
        <end position="138"/>
    </location>
</feature>
<sequence>MNRNILHMLAIIGISAFPVLAHADSPGAGGDSKNDMQTGAEVYQHVCQACHMADGKGGKGAAIIPALAGNSKLAMAAYPAGIVLNGYGAMPWFNGTLSAEQIANVVNYVRTHFGNAYTDTLSASDVKAMSGPVPHMTH</sequence>
<evidence type="ECO:0000256" key="2">
    <source>
        <dbReference type="ARBA" id="ARBA00022448"/>
    </source>
</evidence>